<accession>A0A5B8M5W7</accession>
<dbReference type="EMBL" id="CP042305">
    <property type="protein sequence ID" value="QDZ15344.1"/>
    <property type="molecule type" value="Genomic_DNA"/>
</dbReference>
<evidence type="ECO:0000313" key="3">
    <source>
        <dbReference type="Proteomes" id="UP000320216"/>
    </source>
</evidence>
<keyword evidence="3" id="KW-1185">Reference proteome</keyword>
<organism evidence="2 3">
    <name type="scientific">Humibacter ginsenosidimutans</name>
    <dbReference type="NCBI Taxonomy" id="2599293"/>
    <lineage>
        <taxon>Bacteria</taxon>
        <taxon>Bacillati</taxon>
        <taxon>Actinomycetota</taxon>
        <taxon>Actinomycetes</taxon>
        <taxon>Micrococcales</taxon>
        <taxon>Microbacteriaceae</taxon>
        <taxon>Humibacter</taxon>
    </lineage>
</organism>
<sequence length="326" mass="33542">MPSARPSLSSSGHSRWGRSEKIPTQIVDYNLLGDDDGKNPLLAVSYGDLDTADNSTWMVPGMLSNADSALGDWGRAAANLYVKQEALDPANAHADVAWIGYNTPGIVGVTSGVDASQGARRLAAELDADHDTRVGDGSPTSVNVVAHSYGTTTAADALTETAHKVASFTMVASAGLDPLKVTDLARLHVATTHVPGQEGRTPAIYTTGASADHLAPFGADVSGRAEPNPGVAAPGAPVIFGAQSFSSDGDVAKGLLPVEGHNPLGSDGAWWEKVTTAAPPPGHGYFDPGTQSLRNIAATSTGRDAFVDGGLTKTADSWGLSADWEF</sequence>
<protein>
    <recommendedName>
        <fullName evidence="1">DUF1023 domain-containing protein</fullName>
    </recommendedName>
</protein>
<reference evidence="2 3" key="1">
    <citation type="submission" date="2019-07" db="EMBL/GenBank/DDBJ databases">
        <title>Full genome sequence of Humibacter sp. WJ7-1.</title>
        <authorList>
            <person name="Im W.-T."/>
        </authorList>
    </citation>
    <scope>NUCLEOTIDE SEQUENCE [LARGE SCALE GENOMIC DNA]</scope>
    <source>
        <strain evidence="2 3">WJ7-1</strain>
    </source>
</reference>
<gene>
    <name evidence="2" type="ORF">FPZ11_11730</name>
</gene>
<evidence type="ECO:0000313" key="2">
    <source>
        <dbReference type="EMBL" id="QDZ15344.1"/>
    </source>
</evidence>
<dbReference type="InterPro" id="IPR029058">
    <property type="entry name" value="AB_hydrolase_fold"/>
</dbReference>
<dbReference type="Proteomes" id="UP000320216">
    <property type="component" value="Chromosome"/>
</dbReference>
<dbReference type="OrthoDB" id="3259161at2"/>
<feature type="domain" description="DUF1023" evidence="1">
    <location>
        <begin position="39"/>
        <end position="194"/>
    </location>
</feature>
<name>A0A5B8M5W7_9MICO</name>
<dbReference type="AlphaFoldDB" id="A0A5B8M5W7"/>
<proteinExistence type="predicted"/>
<dbReference type="KEGG" id="huw:FPZ11_11730"/>
<dbReference type="Gene3D" id="3.40.50.1820">
    <property type="entry name" value="alpha/beta hydrolase"/>
    <property type="match status" value="1"/>
</dbReference>
<dbReference type="SUPFAM" id="SSF53474">
    <property type="entry name" value="alpha/beta-Hydrolases"/>
    <property type="match status" value="1"/>
</dbReference>
<dbReference type="InterPro" id="IPR010427">
    <property type="entry name" value="DUF1023"/>
</dbReference>
<dbReference type="Pfam" id="PF06259">
    <property type="entry name" value="Abhydrolase_8"/>
    <property type="match status" value="1"/>
</dbReference>
<evidence type="ECO:0000259" key="1">
    <source>
        <dbReference type="Pfam" id="PF06259"/>
    </source>
</evidence>